<dbReference type="WBParaSite" id="SPAL_0001726800.1">
    <property type="protein sequence ID" value="SPAL_0001726800.1"/>
    <property type="gene ID" value="SPAL_0001726800"/>
</dbReference>
<reference evidence="4" key="1">
    <citation type="submission" date="2017-02" db="UniProtKB">
        <authorList>
            <consortium name="WormBaseParasite"/>
        </authorList>
    </citation>
    <scope>IDENTIFICATION</scope>
</reference>
<evidence type="ECO:0000313" key="4">
    <source>
        <dbReference type="WBParaSite" id="SPAL_0001726800.1"/>
    </source>
</evidence>
<proteinExistence type="predicted"/>
<keyword evidence="2" id="KW-1133">Transmembrane helix</keyword>
<dbReference type="AlphaFoldDB" id="A0A0N5CHF1"/>
<evidence type="ECO:0000256" key="2">
    <source>
        <dbReference type="SAM" id="Phobius"/>
    </source>
</evidence>
<organism evidence="3 4">
    <name type="scientific">Strongyloides papillosus</name>
    <name type="common">Intestinal threadworm</name>
    <dbReference type="NCBI Taxonomy" id="174720"/>
    <lineage>
        <taxon>Eukaryota</taxon>
        <taxon>Metazoa</taxon>
        <taxon>Ecdysozoa</taxon>
        <taxon>Nematoda</taxon>
        <taxon>Chromadorea</taxon>
        <taxon>Rhabditida</taxon>
        <taxon>Tylenchina</taxon>
        <taxon>Panagrolaimomorpha</taxon>
        <taxon>Strongyloidoidea</taxon>
        <taxon>Strongyloididae</taxon>
        <taxon>Strongyloides</taxon>
    </lineage>
</organism>
<dbReference type="Proteomes" id="UP000046392">
    <property type="component" value="Unplaced"/>
</dbReference>
<evidence type="ECO:0000256" key="1">
    <source>
        <dbReference type="SAM" id="MobiDB-lite"/>
    </source>
</evidence>
<sequence length="122" mass="14037">MMSDFLCIVLFFVIIYLLYYPTDPLGVVRKFRSVTFYPTYSKCFHISDIVEYPCANSPVTAVEKTKDKSKKSTKQVRRVNPEDVKPVGLTPGPGIIVTEAPSKFEESEFFKQSMRRKENRGK</sequence>
<keyword evidence="2" id="KW-0812">Transmembrane</keyword>
<evidence type="ECO:0000313" key="3">
    <source>
        <dbReference type="Proteomes" id="UP000046392"/>
    </source>
</evidence>
<name>A0A0N5CHF1_STREA</name>
<accession>A0A0N5CHF1</accession>
<feature type="region of interest" description="Disordered" evidence="1">
    <location>
        <begin position="65"/>
        <end position="94"/>
    </location>
</feature>
<feature type="transmembrane region" description="Helical" evidence="2">
    <location>
        <begin position="5"/>
        <end position="22"/>
    </location>
</feature>
<protein>
    <submittedName>
        <fullName evidence="4">Uncharacterized protein</fullName>
    </submittedName>
</protein>
<keyword evidence="2" id="KW-0472">Membrane</keyword>
<keyword evidence="3" id="KW-1185">Reference proteome</keyword>
<feature type="compositionally biased region" description="Basic residues" evidence="1">
    <location>
        <begin position="67"/>
        <end position="77"/>
    </location>
</feature>